<sequence>MLHSPCLCLVLCMLAVCVHHVIVPRQRAMFLYILLMHLHSPGSEFTIKHTCIACYSLTEAMCSCVSVSQVNIHCFCIFTASHWCTYECSTLVIHSTRVASWRIGCEQVRSKFVCLILKSQLLWRSSWRKAEYFPAVTIKTFVMFCDILLAAHATCSTQHAIY</sequence>
<evidence type="ECO:0000313" key="2">
    <source>
        <dbReference type="EMBL" id="KAK2191256.1"/>
    </source>
</evidence>
<organism evidence="2 3">
    <name type="scientific">Ridgeia piscesae</name>
    <name type="common">Tubeworm</name>
    <dbReference type="NCBI Taxonomy" id="27915"/>
    <lineage>
        <taxon>Eukaryota</taxon>
        <taxon>Metazoa</taxon>
        <taxon>Spiralia</taxon>
        <taxon>Lophotrochozoa</taxon>
        <taxon>Annelida</taxon>
        <taxon>Polychaeta</taxon>
        <taxon>Sedentaria</taxon>
        <taxon>Canalipalpata</taxon>
        <taxon>Sabellida</taxon>
        <taxon>Siboglinidae</taxon>
        <taxon>Ridgeia</taxon>
    </lineage>
</organism>
<dbReference type="AlphaFoldDB" id="A0AAD9PB20"/>
<dbReference type="Proteomes" id="UP001209878">
    <property type="component" value="Unassembled WGS sequence"/>
</dbReference>
<feature type="chain" id="PRO_5041907730" description="Secreted protein" evidence="1">
    <location>
        <begin position="21"/>
        <end position="162"/>
    </location>
</feature>
<evidence type="ECO:0000313" key="3">
    <source>
        <dbReference type="Proteomes" id="UP001209878"/>
    </source>
</evidence>
<reference evidence="2" key="1">
    <citation type="journal article" date="2023" name="Mol. Biol. Evol.">
        <title>Third-Generation Sequencing Reveals the Adaptive Role of the Epigenome in Three Deep-Sea Polychaetes.</title>
        <authorList>
            <person name="Perez M."/>
            <person name="Aroh O."/>
            <person name="Sun Y."/>
            <person name="Lan Y."/>
            <person name="Juniper S.K."/>
            <person name="Young C.R."/>
            <person name="Angers B."/>
            <person name="Qian P.Y."/>
        </authorList>
    </citation>
    <scope>NUCLEOTIDE SEQUENCE</scope>
    <source>
        <strain evidence="2">R07B-5</strain>
    </source>
</reference>
<gene>
    <name evidence="2" type="ORF">NP493_56g00024</name>
</gene>
<dbReference type="EMBL" id="JAODUO010000055">
    <property type="protein sequence ID" value="KAK2191256.1"/>
    <property type="molecule type" value="Genomic_DNA"/>
</dbReference>
<evidence type="ECO:0008006" key="4">
    <source>
        <dbReference type="Google" id="ProtNLM"/>
    </source>
</evidence>
<keyword evidence="3" id="KW-1185">Reference proteome</keyword>
<feature type="signal peptide" evidence="1">
    <location>
        <begin position="1"/>
        <end position="20"/>
    </location>
</feature>
<accession>A0AAD9PB20</accession>
<evidence type="ECO:0000256" key="1">
    <source>
        <dbReference type="SAM" id="SignalP"/>
    </source>
</evidence>
<keyword evidence="1" id="KW-0732">Signal</keyword>
<protein>
    <recommendedName>
        <fullName evidence="4">Secreted protein</fullName>
    </recommendedName>
</protein>
<proteinExistence type="predicted"/>
<comment type="caution">
    <text evidence="2">The sequence shown here is derived from an EMBL/GenBank/DDBJ whole genome shotgun (WGS) entry which is preliminary data.</text>
</comment>
<name>A0AAD9PB20_RIDPI</name>